<dbReference type="EMBL" id="AP014958">
    <property type="protein sequence ID" value="BAS77651.1"/>
    <property type="molecule type" value="Genomic_DNA"/>
</dbReference>
<evidence type="ECO:0000313" key="1">
    <source>
        <dbReference type="EMBL" id="BAS77651.1"/>
    </source>
</evidence>
<proteinExistence type="predicted"/>
<reference evidence="1 2" key="2">
    <citation type="journal article" date="2013" name="Plant Cell Physiol.">
        <title>Rice Annotation Project Database (RAP-DB): an integrative and interactive database for rice genomics.</title>
        <authorList>
            <person name="Sakai H."/>
            <person name="Lee S.S."/>
            <person name="Tanaka T."/>
            <person name="Numa H."/>
            <person name="Kim J."/>
            <person name="Kawahara Y."/>
            <person name="Wakimoto H."/>
            <person name="Yang C.C."/>
            <person name="Iwamoto M."/>
            <person name="Abe T."/>
            <person name="Yamada Y."/>
            <person name="Muto A."/>
            <person name="Inokuchi H."/>
            <person name="Ikemura T."/>
            <person name="Matsumoto T."/>
            <person name="Sasaki T."/>
            <person name="Itoh T."/>
        </authorList>
    </citation>
    <scope>NUCLEOTIDE SEQUENCE [LARGE SCALE GENOMIC DNA]</scope>
    <source>
        <strain evidence="2">cv. Nipponbare</strain>
    </source>
</reference>
<dbReference type="AlphaFoldDB" id="A0A0P0VGP6"/>
<protein>
    <submittedName>
        <fullName evidence="1">Os02g0216400 protein</fullName>
    </submittedName>
</protein>
<dbReference type="PaxDb" id="39947-A0A0P0VGP6"/>
<keyword evidence="2" id="KW-1185">Reference proteome</keyword>
<reference evidence="2" key="1">
    <citation type="journal article" date="2005" name="Nature">
        <title>The map-based sequence of the rice genome.</title>
        <authorList>
            <consortium name="International rice genome sequencing project (IRGSP)"/>
            <person name="Matsumoto T."/>
            <person name="Wu J."/>
            <person name="Kanamori H."/>
            <person name="Katayose Y."/>
            <person name="Fujisawa M."/>
            <person name="Namiki N."/>
            <person name="Mizuno H."/>
            <person name="Yamamoto K."/>
            <person name="Antonio B.A."/>
            <person name="Baba T."/>
            <person name="Sakata K."/>
            <person name="Nagamura Y."/>
            <person name="Aoki H."/>
            <person name="Arikawa K."/>
            <person name="Arita K."/>
            <person name="Bito T."/>
            <person name="Chiden Y."/>
            <person name="Fujitsuka N."/>
            <person name="Fukunaka R."/>
            <person name="Hamada M."/>
            <person name="Harada C."/>
            <person name="Hayashi A."/>
            <person name="Hijishita S."/>
            <person name="Honda M."/>
            <person name="Hosokawa S."/>
            <person name="Ichikawa Y."/>
            <person name="Idonuma A."/>
            <person name="Iijima M."/>
            <person name="Ikeda M."/>
            <person name="Ikeno M."/>
            <person name="Ito K."/>
            <person name="Ito S."/>
            <person name="Ito T."/>
            <person name="Ito Y."/>
            <person name="Ito Y."/>
            <person name="Iwabuchi A."/>
            <person name="Kamiya K."/>
            <person name="Karasawa W."/>
            <person name="Kurita K."/>
            <person name="Katagiri S."/>
            <person name="Kikuta A."/>
            <person name="Kobayashi H."/>
            <person name="Kobayashi N."/>
            <person name="Machita K."/>
            <person name="Maehara T."/>
            <person name="Masukawa M."/>
            <person name="Mizubayashi T."/>
            <person name="Mukai Y."/>
            <person name="Nagasaki H."/>
            <person name="Nagata Y."/>
            <person name="Naito S."/>
            <person name="Nakashima M."/>
            <person name="Nakama Y."/>
            <person name="Nakamichi Y."/>
            <person name="Nakamura M."/>
            <person name="Meguro A."/>
            <person name="Negishi M."/>
            <person name="Ohta I."/>
            <person name="Ohta T."/>
            <person name="Okamoto M."/>
            <person name="Ono N."/>
            <person name="Saji S."/>
            <person name="Sakaguchi M."/>
            <person name="Sakai K."/>
            <person name="Shibata M."/>
            <person name="Shimokawa T."/>
            <person name="Song J."/>
            <person name="Takazaki Y."/>
            <person name="Terasawa K."/>
            <person name="Tsugane M."/>
            <person name="Tsuji K."/>
            <person name="Ueda S."/>
            <person name="Waki K."/>
            <person name="Yamagata H."/>
            <person name="Yamamoto M."/>
            <person name="Yamamoto S."/>
            <person name="Yamane H."/>
            <person name="Yoshiki S."/>
            <person name="Yoshihara R."/>
            <person name="Yukawa K."/>
            <person name="Zhong H."/>
            <person name="Yano M."/>
            <person name="Yuan Q."/>
            <person name="Ouyang S."/>
            <person name="Liu J."/>
            <person name="Jones K.M."/>
            <person name="Gansberger K."/>
            <person name="Moffat K."/>
            <person name="Hill J."/>
            <person name="Bera J."/>
            <person name="Fadrosh D."/>
            <person name="Jin S."/>
            <person name="Johri S."/>
            <person name="Kim M."/>
            <person name="Overton L."/>
            <person name="Reardon M."/>
            <person name="Tsitrin T."/>
            <person name="Vuong H."/>
            <person name="Weaver B."/>
            <person name="Ciecko A."/>
            <person name="Tallon L."/>
            <person name="Jackson J."/>
            <person name="Pai G."/>
            <person name="Aken S.V."/>
            <person name="Utterback T."/>
            <person name="Reidmuller S."/>
            <person name="Feldblyum T."/>
            <person name="Hsiao J."/>
            <person name="Zismann V."/>
            <person name="Iobst S."/>
            <person name="de Vazeille A.R."/>
            <person name="Buell C.R."/>
            <person name="Ying K."/>
            <person name="Li Y."/>
            <person name="Lu T."/>
            <person name="Huang Y."/>
            <person name="Zhao Q."/>
            <person name="Feng Q."/>
            <person name="Zhang L."/>
            <person name="Zhu J."/>
            <person name="Weng Q."/>
            <person name="Mu J."/>
            <person name="Lu Y."/>
            <person name="Fan D."/>
            <person name="Liu Y."/>
            <person name="Guan J."/>
            <person name="Zhang Y."/>
            <person name="Yu S."/>
            <person name="Liu X."/>
            <person name="Zhang Y."/>
            <person name="Hong G."/>
            <person name="Han B."/>
            <person name="Choisne N."/>
            <person name="Demange N."/>
            <person name="Orjeda G."/>
            <person name="Samain S."/>
            <person name="Cattolico L."/>
            <person name="Pelletier E."/>
            <person name="Couloux A."/>
            <person name="Segurens B."/>
            <person name="Wincker P."/>
            <person name="D'Hont A."/>
            <person name="Scarpelli C."/>
            <person name="Weissenbach J."/>
            <person name="Salanoubat M."/>
            <person name="Quetier F."/>
            <person name="Yu Y."/>
            <person name="Kim H.R."/>
            <person name="Rambo T."/>
            <person name="Currie J."/>
            <person name="Collura K."/>
            <person name="Luo M."/>
            <person name="Yang T."/>
            <person name="Ammiraju J.S.S."/>
            <person name="Engler F."/>
            <person name="Soderlund C."/>
            <person name="Wing R.A."/>
            <person name="Palmer L.E."/>
            <person name="de la Bastide M."/>
            <person name="Spiegel L."/>
            <person name="Nascimento L."/>
            <person name="Zutavern T."/>
            <person name="O'Shaughnessy A."/>
            <person name="Dike S."/>
            <person name="Dedhia N."/>
            <person name="Preston R."/>
            <person name="Balija V."/>
            <person name="McCombie W.R."/>
            <person name="Chow T."/>
            <person name="Chen H."/>
            <person name="Chung M."/>
            <person name="Chen C."/>
            <person name="Shaw J."/>
            <person name="Wu H."/>
            <person name="Hsiao K."/>
            <person name="Chao Y."/>
            <person name="Chu M."/>
            <person name="Cheng C."/>
            <person name="Hour A."/>
            <person name="Lee P."/>
            <person name="Lin S."/>
            <person name="Lin Y."/>
            <person name="Liou J."/>
            <person name="Liu S."/>
            <person name="Hsing Y."/>
            <person name="Raghuvanshi S."/>
            <person name="Mohanty A."/>
            <person name="Bharti A.K."/>
            <person name="Gaur A."/>
            <person name="Gupta V."/>
            <person name="Kumar D."/>
            <person name="Ravi V."/>
            <person name="Vij S."/>
            <person name="Kapur A."/>
            <person name="Khurana P."/>
            <person name="Khurana P."/>
            <person name="Khurana J.P."/>
            <person name="Tyagi A.K."/>
            <person name="Gaikwad K."/>
            <person name="Singh A."/>
            <person name="Dalal V."/>
            <person name="Srivastava S."/>
            <person name="Dixit A."/>
            <person name="Pal A.K."/>
            <person name="Ghazi I.A."/>
            <person name="Yadav M."/>
            <person name="Pandit A."/>
            <person name="Bhargava A."/>
            <person name="Sureshbabu K."/>
            <person name="Batra K."/>
            <person name="Sharma T.R."/>
            <person name="Mohapatra T."/>
            <person name="Singh N.K."/>
            <person name="Messing J."/>
            <person name="Nelson A.B."/>
            <person name="Fuks G."/>
            <person name="Kavchok S."/>
            <person name="Keizer G."/>
            <person name="Linton E."/>
            <person name="Llaca V."/>
            <person name="Song R."/>
            <person name="Tanyolac B."/>
            <person name="Young S."/>
            <person name="Ho-Il K."/>
            <person name="Hahn J.H."/>
            <person name="Sangsakoo G."/>
            <person name="Vanavichit A."/>
            <person name="de Mattos Luiz.A.T."/>
            <person name="Zimmer P.D."/>
            <person name="Malone G."/>
            <person name="Dellagostin O."/>
            <person name="de Oliveira A.C."/>
            <person name="Bevan M."/>
            <person name="Bancroft I."/>
            <person name="Minx P."/>
            <person name="Cordum H."/>
            <person name="Wilson R."/>
            <person name="Cheng Z."/>
            <person name="Jin W."/>
            <person name="Jiang J."/>
            <person name="Leong S.A."/>
            <person name="Iwama H."/>
            <person name="Gojobori T."/>
            <person name="Itoh T."/>
            <person name="Niimura Y."/>
            <person name="Fujii Y."/>
            <person name="Habara T."/>
            <person name="Sakai H."/>
            <person name="Sato Y."/>
            <person name="Wilson G."/>
            <person name="Kumar K."/>
            <person name="McCouch S."/>
            <person name="Juretic N."/>
            <person name="Hoen D."/>
            <person name="Wright S."/>
            <person name="Bruskiewich R."/>
            <person name="Bureau T."/>
            <person name="Miyao A."/>
            <person name="Hirochika H."/>
            <person name="Nishikawa T."/>
            <person name="Kadowaki K."/>
            <person name="Sugiura M."/>
            <person name="Burr B."/>
            <person name="Sasaki T."/>
        </authorList>
    </citation>
    <scope>NUCLEOTIDE SEQUENCE [LARGE SCALE GENOMIC DNA]</scope>
    <source>
        <strain evidence="2">cv. Nipponbare</strain>
    </source>
</reference>
<gene>
    <name evidence="1" type="ordered locus">Os02g0216400</name>
    <name evidence="1" type="ORF">OSNPB_020216400</name>
</gene>
<name>A0A0P0VGP6_ORYSJ</name>
<dbReference type="Gramene" id="Os02t0216400-01">
    <property type="protein sequence ID" value="Os02t0216400-01"/>
    <property type="gene ID" value="Os02g0216400"/>
</dbReference>
<evidence type="ECO:0000313" key="2">
    <source>
        <dbReference type="Proteomes" id="UP000059680"/>
    </source>
</evidence>
<dbReference type="Proteomes" id="UP000059680">
    <property type="component" value="Chromosome 2"/>
</dbReference>
<reference evidence="1 2" key="3">
    <citation type="journal article" date="2013" name="Rice">
        <title>Improvement of the Oryza sativa Nipponbare reference genome using next generation sequence and optical map data.</title>
        <authorList>
            <person name="Kawahara Y."/>
            <person name="de la Bastide M."/>
            <person name="Hamilton J.P."/>
            <person name="Kanamori H."/>
            <person name="McCombie W.R."/>
            <person name="Ouyang S."/>
            <person name="Schwartz D.C."/>
            <person name="Tanaka T."/>
            <person name="Wu J."/>
            <person name="Zhou S."/>
            <person name="Childs K.L."/>
            <person name="Davidson R.M."/>
            <person name="Lin H."/>
            <person name="Quesada-Ocampo L."/>
            <person name="Vaillancourt B."/>
            <person name="Sakai H."/>
            <person name="Lee S.S."/>
            <person name="Kim J."/>
            <person name="Numa H."/>
            <person name="Itoh T."/>
            <person name="Buell C.R."/>
            <person name="Matsumoto T."/>
        </authorList>
    </citation>
    <scope>NUCLEOTIDE SEQUENCE [LARGE SCALE GENOMIC DNA]</scope>
    <source>
        <strain evidence="2">cv. Nipponbare</strain>
    </source>
</reference>
<accession>A0A0P0VGP6</accession>
<organism evidence="1 2">
    <name type="scientific">Oryza sativa subsp. japonica</name>
    <name type="common">Rice</name>
    <dbReference type="NCBI Taxonomy" id="39947"/>
    <lineage>
        <taxon>Eukaryota</taxon>
        <taxon>Viridiplantae</taxon>
        <taxon>Streptophyta</taxon>
        <taxon>Embryophyta</taxon>
        <taxon>Tracheophyta</taxon>
        <taxon>Spermatophyta</taxon>
        <taxon>Magnoliopsida</taxon>
        <taxon>Liliopsida</taxon>
        <taxon>Poales</taxon>
        <taxon>Poaceae</taxon>
        <taxon>BOP clade</taxon>
        <taxon>Oryzoideae</taxon>
        <taxon>Oryzeae</taxon>
        <taxon>Oryzinae</taxon>
        <taxon>Oryza</taxon>
        <taxon>Oryza sativa</taxon>
    </lineage>
</organism>
<dbReference type="InParanoid" id="A0A0P0VGP6"/>
<feature type="non-terminal residue" evidence="1">
    <location>
        <position position="1"/>
    </location>
</feature>
<sequence>GFCQYRLNRLARLDYLGHLPP</sequence>